<keyword evidence="7" id="KW-0689">Ribosomal protein</keyword>
<evidence type="ECO:0000256" key="5">
    <source>
        <dbReference type="ARBA" id="ARBA00022691"/>
    </source>
</evidence>
<protein>
    <recommendedName>
        <fullName evidence="6">Ribosomal protein L11 methyltransferase</fullName>
        <shortName evidence="6">L11 Mtase</shortName>
        <ecNumber evidence="6">2.1.1.-</ecNumber>
    </recommendedName>
</protein>
<evidence type="ECO:0000256" key="3">
    <source>
        <dbReference type="ARBA" id="ARBA00022603"/>
    </source>
</evidence>
<dbReference type="GO" id="GO:0005840">
    <property type="term" value="C:ribosome"/>
    <property type="evidence" value="ECO:0007669"/>
    <property type="project" value="UniProtKB-KW"/>
</dbReference>
<dbReference type="CDD" id="cd02440">
    <property type="entry name" value="AdoMet_MTases"/>
    <property type="match status" value="1"/>
</dbReference>
<feature type="binding site" evidence="6">
    <location>
        <position position="230"/>
    </location>
    <ligand>
        <name>S-adenosyl-L-methionine</name>
        <dbReference type="ChEBI" id="CHEBI:59789"/>
    </ligand>
</feature>
<dbReference type="PANTHER" id="PTHR43648:SF1">
    <property type="entry name" value="ELECTRON TRANSFER FLAVOPROTEIN BETA SUBUNIT LYSINE METHYLTRANSFERASE"/>
    <property type="match status" value="1"/>
</dbReference>
<comment type="similarity">
    <text evidence="1 6">Belongs to the methyltransferase superfamily. PrmA family.</text>
</comment>
<evidence type="ECO:0000256" key="2">
    <source>
        <dbReference type="ARBA" id="ARBA00022490"/>
    </source>
</evidence>
<dbReference type="EC" id="2.1.1.-" evidence="6"/>
<dbReference type="RefSeq" id="WP_176529840.1">
    <property type="nucleotide sequence ID" value="NZ_CP088022.1"/>
</dbReference>
<comment type="catalytic activity">
    <reaction evidence="6">
        <text>L-lysyl-[protein] + 3 S-adenosyl-L-methionine = N(6),N(6),N(6)-trimethyl-L-lysyl-[protein] + 3 S-adenosyl-L-homocysteine + 3 H(+)</text>
        <dbReference type="Rhea" id="RHEA:54192"/>
        <dbReference type="Rhea" id="RHEA-COMP:9752"/>
        <dbReference type="Rhea" id="RHEA-COMP:13826"/>
        <dbReference type="ChEBI" id="CHEBI:15378"/>
        <dbReference type="ChEBI" id="CHEBI:29969"/>
        <dbReference type="ChEBI" id="CHEBI:57856"/>
        <dbReference type="ChEBI" id="CHEBI:59789"/>
        <dbReference type="ChEBI" id="CHEBI:61961"/>
    </reaction>
</comment>
<proteinExistence type="inferred from homology"/>
<dbReference type="Gene3D" id="3.40.50.150">
    <property type="entry name" value="Vaccinia Virus protein VP39"/>
    <property type="match status" value="1"/>
</dbReference>
<dbReference type="EMBL" id="JABWSX010000001">
    <property type="protein sequence ID" value="NVL05910.1"/>
    <property type="molecule type" value="Genomic_DNA"/>
</dbReference>
<keyword evidence="7" id="KW-0687">Ribonucleoprotein</keyword>
<dbReference type="PANTHER" id="PTHR43648">
    <property type="entry name" value="ELECTRON TRANSFER FLAVOPROTEIN BETA SUBUNIT LYSINE METHYLTRANSFERASE"/>
    <property type="match status" value="1"/>
</dbReference>
<dbReference type="GO" id="GO:0008276">
    <property type="term" value="F:protein methyltransferase activity"/>
    <property type="evidence" value="ECO:0007669"/>
    <property type="project" value="UniProtKB-UniRule"/>
</dbReference>
<evidence type="ECO:0000256" key="1">
    <source>
        <dbReference type="ARBA" id="ARBA00009741"/>
    </source>
</evidence>
<reference evidence="7" key="1">
    <citation type="submission" date="2020-06" db="EMBL/GenBank/DDBJ databases">
        <title>Whole Genome Sequence of Bradyrhizobium sp. Strain 66S1MB.</title>
        <authorList>
            <person name="Bromfield E."/>
            <person name="Cloutier S."/>
        </authorList>
    </citation>
    <scope>NUCLEOTIDE SEQUENCE</scope>
    <source>
        <strain evidence="7">66S1MB</strain>
    </source>
</reference>
<keyword evidence="5 6" id="KW-0949">S-adenosyl-L-methionine</keyword>
<feature type="binding site" evidence="6">
    <location>
        <position position="161"/>
    </location>
    <ligand>
        <name>S-adenosyl-L-methionine</name>
        <dbReference type="ChEBI" id="CHEBI:59789"/>
    </ligand>
</feature>
<dbReference type="HAMAP" id="MF_00735">
    <property type="entry name" value="Methyltr_PrmA"/>
    <property type="match status" value="1"/>
</dbReference>
<keyword evidence="3 6" id="KW-0489">Methyltransferase</keyword>
<dbReference type="GO" id="GO:0005737">
    <property type="term" value="C:cytoplasm"/>
    <property type="evidence" value="ECO:0007669"/>
    <property type="project" value="UniProtKB-SubCell"/>
</dbReference>
<dbReference type="SUPFAM" id="SSF53335">
    <property type="entry name" value="S-adenosyl-L-methionine-dependent methyltransferases"/>
    <property type="match status" value="1"/>
</dbReference>
<sequence>MTPSTHRASITLPDEPTAKRVVDALSEMYFEDQAAFAAFERPDGRWDVTIHFAEAPDQALLRELVGQVVTRQDVASTLVFDTIEAKDWVKASLEDLVPVPAGRFIVHGHHDRHRIAPNKLGIEIEAALAFGTGHHGTTRGCLLLLDHVLKAYQPRRVLDLGTGTGVLGIAAAKAQHRKVLASDIDPPSVRVAEENARLNGVGHLVDVIRATGFASPRFAEEGPFDLVLANILANPLRQLAGPMAQHLASSAQVILSGLLTHQAPAVIAAYRARGLVPLRHLKIEGWSSLLLRSVR</sequence>
<organism evidence="7">
    <name type="scientific">Bradyrhizobium quebecense</name>
    <dbReference type="NCBI Taxonomy" id="2748629"/>
    <lineage>
        <taxon>Bacteria</taxon>
        <taxon>Pseudomonadati</taxon>
        <taxon>Pseudomonadota</taxon>
        <taxon>Alphaproteobacteria</taxon>
        <taxon>Hyphomicrobiales</taxon>
        <taxon>Nitrobacteraceae</taxon>
        <taxon>Bradyrhizobium</taxon>
    </lineage>
</organism>
<keyword evidence="2 6" id="KW-0963">Cytoplasm</keyword>
<dbReference type="NCBIfam" id="NF001784">
    <property type="entry name" value="PRK00517.2-1"/>
    <property type="match status" value="1"/>
</dbReference>
<feature type="binding site" evidence="6">
    <location>
        <position position="183"/>
    </location>
    <ligand>
        <name>S-adenosyl-L-methionine</name>
        <dbReference type="ChEBI" id="CHEBI:59789"/>
    </ligand>
</feature>
<dbReference type="InterPro" id="IPR004498">
    <property type="entry name" value="Ribosomal_PrmA_MeTrfase"/>
</dbReference>
<name>A0A974ACW8_9BRAD</name>
<accession>A0A974ACW8</accession>
<comment type="caution">
    <text evidence="7">The sequence shown here is derived from an EMBL/GenBank/DDBJ whole genome shotgun (WGS) entry which is preliminary data.</text>
</comment>
<dbReference type="GO" id="GO:0032259">
    <property type="term" value="P:methylation"/>
    <property type="evidence" value="ECO:0007669"/>
    <property type="project" value="UniProtKB-KW"/>
</dbReference>
<keyword evidence="4 6" id="KW-0808">Transferase</keyword>
<comment type="function">
    <text evidence="6">Methylates ribosomal protein L11.</text>
</comment>
<dbReference type="InterPro" id="IPR029063">
    <property type="entry name" value="SAM-dependent_MTases_sf"/>
</dbReference>
<dbReference type="AlphaFoldDB" id="A0A974ACW8"/>
<dbReference type="InterPro" id="IPR050078">
    <property type="entry name" value="Ribosomal_L11_MeTrfase_PrmA"/>
</dbReference>
<gene>
    <name evidence="6" type="primary">prmA</name>
    <name evidence="7" type="ORF">HU230_09295</name>
</gene>
<evidence type="ECO:0000313" key="7">
    <source>
        <dbReference type="EMBL" id="NVL05910.1"/>
    </source>
</evidence>
<evidence type="ECO:0000256" key="4">
    <source>
        <dbReference type="ARBA" id="ARBA00022679"/>
    </source>
</evidence>
<comment type="subcellular location">
    <subcellularLocation>
        <location evidence="6">Cytoplasm</location>
    </subcellularLocation>
</comment>
<evidence type="ECO:0000256" key="6">
    <source>
        <dbReference type="HAMAP-Rule" id="MF_00735"/>
    </source>
</evidence>
<dbReference type="Pfam" id="PF06325">
    <property type="entry name" value="PrmA"/>
    <property type="match status" value="1"/>
</dbReference>
<feature type="binding site" evidence="6">
    <location>
        <position position="138"/>
    </location>
    <ligand>
        <name>S-adenosyl-L-methionine</name>
        <dbReference type="ChEBI" id="CHEBI:59789"/>
    </ligand>
</feature>